<keyword evidence="1" id="KW-0472">Membrane</keyword>
<accession>A0ABS1TQI6</accession>
<dbReference type="PANTHER" id="PTHR40039">
    <property type="entry name" value="PROTEIN DLTD"/>
    <property type="match status" value="1"/>
</dbReference>
<evidence type="ECO:0000256" key="1">
    <source>
        <dbReference type="PIRNR" id="PIRNR021438"/>
    </source>
</evidence>
<proteinExistence type="inferred from homology"/>
<dbReference type="RefSeq" id="WP_202654090.1">
    <property type="nucleotide sequence ID" value="NZ_JAESWB010000168.1"/>
</dbReference>
<dbReference type="Proteomes" id="UP000623967">
    <property type="component" value="Unassembled WGS sequence"/>
</dbReference>
<keyword evidence="3" id="KW-1185">Reference proteome</keyword>
<name>A0ABS1TQI6_9BACI</name>
<keyword evidence="1" id="KW-1003">Cell membrane</keyword>
<dbReference type="InterPro" id="IPR006998">
    <property type="entry name" value="DltD"/>
</dbReference>
<gene>
    <name evidence="2" type="primary">dltD</name>
    <name evidence="2" type="ORF">JK635_11610</name>
</gene>
<evidence type="ECO:0000313" key="2">
    <source>
        <dbReference type="EMBL" id="MBL4952858.1"/>
    </source>
</evidence>
<dbReference type="EMBL" id="JAESWB010000168">
    <property type="protein sequence ID" value="MBL4952858.1"/>
    <property type="molecule type" value="Genomic_DNA"/>
</dbReference>
<evidence type="ECO:0000313" key="3">
    <source>
        <dbReference type="Proteomes" id="UP000623967"/>
    </source>
</evidence>
<dbReference type="SUPFAM" id="SSF52266">
    <property type="entry name" value="SGNH hydrolase"/>
    <property type="match status" value="1"/>
</dbReference>
<protein>
    <recommendedName>
        <fullName evidence="1">Protein DltD</fullName>
    </recommendedName>
</protein>
<organism evidence="2 3">
    <name type="scientific">Neobacillus paridis</name>
    <dbReference type="NCBI Taxonomy" id="2803862"/>
    <lineage>
        <taxon>Bacteria</taxon>
        <taxon>Bacillati</taxon>
        <taxon>Bacillota</taxon>
        <taxon>Bacilli</taxon>
        <taxon>Bacillales</taxon>
        <taxon>Bacillaceae</taxon>
        <taxon>Neobacillus</taxon>
    </lineage>
</organism>
<dbReference type="PANTHER" id="PTHR40039:SF1">
    <property type="entry name" value="PROTEIN DLTD"/>
    <property type="match status" value="1"/>
</dbReference>
<comment type="pathway">
    <text evidence="1">Cell wall biogenesis; lipoteichoic acid biosynthesis.</text>
</comment>
<dbReference type="PIRSF" id="PIRSF021438">
    <property type="entry name" value="DltD"/>
    <property type="match status" value="1"/>
</dbReference>
<comment type="similarity">
    <text evidence="1">Belongs to the DltD family.</text>
</comment>
<comment type="caution">
    <text evidence="2">The sequence shown here is derived from an EMBL/GenBank/DDBJ whole genome shotgun (WGS) entry which is preliminary data.</text>
</comment>
<dbReference type="Pfam" id="PF04914">
    <property type="entry name" value="DltD"/>
    <property type="match status" value="1"/>
</dbReference>
<dbReference type="InterPro" id="IPR023896">
    <property type="entry name" value="LTA_DltD"/>
</dbReference>
<dbReference type="NCBIfam" id="TIGR04092">
    <property type="entry name" value="LTA_DltD"/>
    <property type="match status" value="1"/>
</dbReference>
<reference evidence="2 3" key="1">
    <citation type="submission" date="2021-01" db="EMBL/GenBank/DDBJ databases">
        <title>Genome public.</title>
        <authorList>
            <person name="Liu C."/>
            <person name="Sun Q."/>
        </authorList>
    </citation>
    <scope>NUCLEOTIDE SEQUENCE [LARGE SCALE GENOMIC DNA]</scope>
    <source>
        <strain evidence="2 3">YIM B02564</strain>
    </source>
</reference>
<sequence>MKKAVFSPLIAAFLILVILVAIPNQWVERIIPNNRVIDAATELNPFMFQGKYVQDKMLEAKHYLPIYGSSELARMDPFHPSNYFQETGAPFTPFLIGRGGTTSITHFLNFAEHTKQLNGKKIVFIISPQWFQPKGTDESHFVPNYSSLQAYDLAFNKTIDPKLKKEAIERLLTYSPIKKDPILSTMYKAEISKNPWTKRKAAFVRPIAFLYREIFHKKDLYYTIKGGQPHKRIISPKVKNKTWEQLVAQANHYGKKRATNNHFYVTNSQYKKIRKMVPLLKNKKAGASYGRSIEYRDFQMLLDLLKESGAKPLFISIPVNGKWYDYTGFPKKGRTVYYQRIKKQVEAAGFPIADFSNHEYDPYFMKDTIHIGWKGWVYTDKAIQDFYEGKNWSLILDQKKGKCKFTDWRVRKDGS</sequence>